<dbReference type="InterPro" id="IPR005771">
    <property type="entry name" value="GalU_uridylyltTrfase_bac/arc"/>
</dbReference>
<dbReference type="InterPro" id="IPR005835">
    <property type="entry name" value="NTP_transferase_dom"/>
</dbReference>
<dbReference type="SUPFAM" id="SSF53448">
    <property type="entry name" value="Nucleotide-diphospho-sugar transferases"/>
    <property type="match status" value="1"/>
</dbReference>
<feature type="domain" description="Nucleotidyl transferase" evidence="6">
    <location>
        <begin position="10"/>
        <end position="291"/>
    </location>
</feature>
<sequence length="297" mass="33329">MKNSNHPIRKAIIPAAGFGTRLFPATKAVKKELLPIIDGNGRVKPTILAIVEEAISAGIEEVAIIVQPGDCQIFESFFKTPLNAIHYHKLSPENQAYSQYLQDLGEKITLLIQEVQEGYGHAVFCAKDWVNDEPFLLFLGDHVYLSDTDVSCASQLVEIYNRVGKSTVALTVTPGEKIYHCGCVTGNWQNNDEILSLTQVCEKPDLNYARQHLKVEGLTGDRFLTIFGIYALTPTIFDFLEANIRNNLREKGEFQLTTCLEQVRQAEGMYGYQIKGKCFDTGMPDAYYQTFIDFRNG</sequence>
<evidence type="ECO:0000259" key="6">
    <source>
        <dbReference type="Pfam" id="PF00483"/>
    </source>
</evidence>
<reference evidence="7 8" key="1">
    <citation type="submission" date="2021-03" db="EMBL/GenBank/DDBJ databases">
        <title>Metabolic Capacity of the Antarctic Cyanobacterium Phormidium pseudopriestleyi that Sustains Oxygenic Photosynthesis in the Presence of Hydrogen Sulfide.</title>
        <authorList>
            <person name="Lumian J.E."/>
            <person name="Jungblut A.D."/>
            <person name="Dillon M.L."/>
            <person name="Hawes I."/>
            <person name="Doran P.T."/>
            <person name="Mackey T.J."/>
            <person name="Dick G.J."/>
            <person name="Grettenberger C.L."/>
            <person name="Sumner D.Y."/>
        </authorList>
    </citation>
    <scope>NUCLEOTIDE SEQUENCE [LARGE SCALE GENOMIC DNA]</scope>
    <source>
        <strain evidence="7 8">FRX01</strain>
    </source>
</reference>
<keyword evidence="8" id="KW-1185">Reference proteome</keyword>
<dbReference type="Gene3D" id="3.90.550.10">
    <property type="entry name" value="Spore Coat Polysaccharide Biosynthesis Protein SpsA, Chain A"/>
    <property type="match status" value="1"/>
</dbReference>
<evidence type="ECO:0000256" key="1">
    <source>
        <dbReference type="ARBA" id="ARBA00006890"/>
    </source>
</evidence>
<evidence type="ECO:0000256" key="4">
    <source>
        <dbReference type="ARBA" id="ARBA00022695"/>
    </source>
</evidence>
<organism evidence="7 8">
    <name type="scientific">Phormidium pseudopriestleyi FRX01</name>
    <dbReference type="NCBI Taxonomy" id="1759528"/>
    <lineage>
        <taxon>Bacteria</taxon>
        <taxon>Bacillati</taxon>
        <taxon>Cyanobacteriota</taxon>
        <taxon>Cyanophyceae</taxon>
        <taxon>Oscillatoriophycideae</taxon>
        <taxon>Oscillatoriales</taxon>
        <taxon>Oscillatoriaceae</taxon>
        <taxon>Phormidium</taxon>
    </lineage>
</organism>
<dbReference type="EC" id="2.7.7.9" evidence="2"/>
<proteinExistence type="inferred from homology"/>
<dbReference type="InterPro" id="IPR029044">
    <property type="entry name" value="Nucleotide-diphossugar_trans"/>
</dbReference>
<keyword evidence="4 7" id="KW-0548">Nucleotidyltransferase</keyword>
<comment type="catalytic activity">
    <reaction evidence="5">
        <text>alpha-D-glucose 1-phosphate + UTP + H(+) = UDP-alpha-D-glucose + diphosphate</text>
        <dbReference type="Rhea" id="RHEA:19889"/>
        <dbReference type="ChEBI" id="CHEBI:15378"/>
        <dbReference type="ChEBI" id="CHEBI:33019"/>
        <dbReference type="ChEBI" id="CHEBI:46398"/>
        <dbReference type="ChEBI" id="CHEBI:58601"/>
        <dbReference type="ChEBI" id="CHEBI:58885"/>
        <dbReference type="EC" id="2.7.7.9"/>
    </reaction>
</comment>
<name>A0ABS3FLY2_9CYAN</name>
<accession>A0ABS3FLY2</accession>
<comment type="caution">
    <text evidence="7">The sequence shown here is derived from an EMBL/GenBank/DDBJ whole genome shotgun (WGS) entry which is preliminary data.</text>
</comment>
<gene>
    <name evidence="7" type="ORF">J0895_02090</name>
</gene>
<evidence type="ECO:0000313" key="7">
    <source>
        <dbReference type="EMBL" id="MBO0347912.1"/>
    </source>
</evidence>
<dbReference type="Proteomes" id="UP000664844">
    <property type="component" value="Unassembled WGS sequence"/>
</dbReference>
<evidence type="ECO:0000256" key="5">
    <source>
        <dbReference type="ARBA" id="ARBA00048128"/>
    </source>
</evidence>
<dbReference type="RefSeq" id="WP_207086486.1">
    <property type="nucleotide sequence ID" value="NZ_JAFLQW010000052.1"/>
</dbReference>
<comment type="similarity">
    <text evidence="1">Belongs to the UDPGP type 2 family.</text>
</comment>
<dbReference type="Pfam" id="PF00483">
    <property type="entry name" value="NTP_transferase"/>
    <property type="match status" value="1"/>
</dbReference>
<evidence type="ECO:0000313" key="8">
    <source>
        <dbReference type="Proteomes" id="UP000664844"/>
    </source>
</evidence>
<dbReference type="EMBL" id="JAFLQW010000052">
    <property type="protein sequence ID" value="MBO0347912.1"/>
    <property type="molecule type" value="Genomic_DNA"/>
</dbReference>
<keyword evidence="3" id="KW-0808">Transferase</keyword>
<dbReference type="PANTHER" id="PTHR43197">
    <property type="entry name" value="UTP--GLUCOSE-1-PHOSPHATE URIDYLYLTRANSFERASE"/>
    <property type="match status" value="1"/>
</dbReference>
<evidence type="ECO:0000256" key="3">
    <source>
        <dbReference type="ARBA" id="ARBA00022679"/>
    </source>
</evidence>
<dbReference type="GO" id="GO:0016779">
    <property type="term" value="F:nucleotidyltransferase activity"/>
    <property type="evidence" value="ECO:0007669"/>
    <property type="project" value="UniProtKB-KW"/>
</dbReference>
<evidence type="ECO:0000256" key="2">
    <source>
        <dbReference type="ARBA" id="ARBA00012415"/>
    </source>
</evidence>
<dbReference type="PANTHER" id="PTHR43197:SF1">
    <property type="entry name" value="UTP--GLUCOSE-1-PHOSPHATE URIDYLYLTRANSFERASE"/>
    <property type="match status" value="1"/>
</dbReference>
<protein>
    <recommendedName>
        <fullName evidence="2">UTP--glucose-1-phosphate uridylyltransferase</fullName>
        <ecNumber evidence="2">2.7.7.9</ecNumber>
    </recommendedName>
</protein>